<dbReference type="Gene3D" id="3.90.1640.10">
    <property type="entry name" value="inorganic pyrophosphatase (n-terminal core)"/>
    <property type="match status" value="1"/>
</dbReference>
<dbReference type="InterPro" id="IPR043519">
    <property type="entry name" value="NT_sf"/>
</dbReference>
<dbReference type="SUPFAM" id="SSF54631">
    <property type="entry name" value="CBS-domain pair"/>
    <property type="match status" value="1"/>
</dbReference>
<dbReference type="HOGENOM" id="CLU_015961_5_0_7"/>
<feature type="domain" description="CBS" evidence="13">
    <location>
        <begin position="377"/>
        <end position="435"/>
    </location>
</feature>
<dbReference type="RefSeq" id="WP_012468956.1">
    <property type="nucleotide sequence ID" value="NC_010814.1"/>
</dbReference>
<keyword evidence="4 12" id="KW-0808">Transferase</keyword>
<dbReference type="STRING" id="398767.Glov_0878"/>
<dbReference type="Gene3D" id="3.10.580.10">
    <property type="entry name" value="CBS-domain"/>
    <property type="match status" value="1"/>
</dbReference>
<evidence type="ECO:0000256" key="8">
    <source>
        <dbReference type="ARBA" id="ARBA00022741"/>
    </source>
</evidence>
<dbReference type="eggNOG" id="COG0517">
    <property type="taxonomic scope" value="Bacteria"/>
</dbReference>
<dbReference type="GO" id="GO:0000166">
    <property type="term" value="F:nucleotide binding"/>
    <property type="evidence" value="ECO:0007669"/>
    <property type="project" value="UniProtKB-KW"/>
</dbReference>
<protein>
    <submittedName>
        <fullName evidence="14">CBS domain containing protein</fullName>
    </submittedName>
</protein>
<dbReference type="Gene3D" id="1.10.3090.10">
    <property type="entry name" value="cca-adding enzyme, domain 2"/>
    <property type="match status" value="1"/>
</dbReference>
<dbReference type="InterPro" id="IPR032828">
    <property type="entry name" value="PolyA_RNA-bd"/>
</dbReference>
<dbReference type="eggNOG" id="COG0618">
    <property type="taxonomic scope" value="Bacteria"/>
</dbReference>
<evidence type="ECO:0000256" key="3">
    <source>
        <dbReference type="ARBA" id="ARBA00022555"/>
    </source>
</evidence>
<dbReference type="GO" id="GO:0000049">
    <property type="term" value="F:tRNA binding"/>
    <property type="evidence" value="ECO:0007669"/>
    <property type="project" value="UniProtKB-KW"/>
</dbReference>
<feature type="domain" description="CBS" evidence="13">
    <location>
        <begin position="315"/>
        <end position="371"/>
    </location>
</feature>
<dbReference type="EMBL" id="CP001089">
    <property type="protein sequence ID" value="ACD94602.1"/>
    <property type="molecule type" value="Genomic_DNA"/>
</dbReference>
<evidence type="ECO:0000259" key="13">
    <source>
        <dbReference type="PROSITE" id="PS51371"/>
    </source>
</evidence>
<dbReference type="OrthoDB" id="9805698at2"/>
<keyword evidence="9" id="KW-0460">Magnesium</keyword>
<dbReference type="InterPro" id="IPR038763">
    <property type="entry name" value="DHH_sf"/>
</dbReference>
<dbReference type="Proteomes" id="UP000002420">
    <property type="component" value="Chromosome"/>
</dbReference>
<dbReference type="PANTHER" id="PTHR47788">
    <property type="entry name" value="POLYA POLYMERASE"/>
    <property type="match status" value="1"/>
</dbReference>
<dbReference type="eggNOG" id="COG0617">
    <property type="taxonomic scope" value="Bacteria"/>
</dbReference>
<dbReference type="KEGG" id="glo:Glov_0878"/>
<dbReference type="Pfam" id="PF01368">
    <property type="entry name" value="DHH"/>
    <property type="match status" value="1"/>
</dbReference>
<keyword evidence="5" id="KW-0819">tRNA processing</keyword>
<dbReference type="SUPFAM" id="SSF81301">
    <property type="entry name" value="Nucleotidyltransferase"/>
    <property type="match status" value="1"/>
</dbReference>
<dbReference type="SMART" id="SM00116">
    <property type="entry name" value="CBS"/>
    <property type="match status" value="2"/>
</dbReference>
<dbReference type="GO" id="GO:0016779">
    <property type="term" value="F:nucleotidyltransferase activity"/>
    <property type="evidence" value="ECO:0007669"/>
    <property type="project" value="UniProtKB-KW"/>
</dbReference>
<evidence type="ECO:0000256" key="11">
    <source>
        <dbReference type="PROSITE-ProRule" id="PRU00703"/>
    </source>
</evidence>
<keyword evidence="8" id="KW-0547">Nucleotide-binding</keyword>
<organism evidence="14 15">
    <name type="scientific">Trichlorobacter lovleyi (strain ATCC BAA-1151 / DSM 17278 / SZ)</name>
    <name type="common">Geobacter lovleyi</name>
    <dbReference type="NCBI Taxonomy" id="398767"/>
    <lineage>
        <taxon>Bacteria</taxon>
        <taxon>Pseudomonadati</taxon>
        <taxon>Thermodesulfobacteriota</taxon>
        <taxon>Desulfuromonadia</taxon>
        <taxon>Geobacterales</taxon>
        <taxon>Geobacteraceae</taxon>
        <taxon>Trichlorobacter</taxon>
    </lineage>
</organism>
<keyword evidence="7" id="KW-0479">Metal-binding</keyword>
<evidence type="ECO:0000256" key="2">
    <source>
        <dbReference type="ARBA" id="ARBA00007265"/>
    </source>
</evidence>
<evidence type="ECO:0000256" key="10">
    <source>
        <dbReference type="ARBA" id="ARBA00022884"/>
    </source>
</evidence>
<keyword evidence="15" id="KW-1185">Reference proteome</keyword>
<keyword evidence="11" id="KW-0129">CBS domain</keyword>
<dbReference type="InterPro" id="IPR052390">
    <property type="entry name" value="tRNA_nt/polyA_polymerase"/>
</dbReference>
<reference evidence="14 15" key="1">
    <citation type="submission" date="2008-05" db="EMBL/GenBank/DDBJ databases">
        <title>Complete sequence of chromosome of Geobacter lovleyi SZ.</title>
        <authorList>
            <consortium name="US DOE Joint Genome Institute"/>
            <person name="Lucas S."/>
            <person name="Copeland A."/>
            <person name="Lapidus A."/>
            <person name="Glavina del Rio T."/>
            <person name="Dalin E."/>
            <person name="Tice H."/>
            <person name="Bruce D."/>
            <person name="Goodwin L."/>
            <person name="Pitluck S."/>
            <person name="Chertkov O."/>
            <person name="Meincke L."/>
            <person name="Brettin T."/>
            <person name="Detter J.C."/>
            <person name="Han C."/>
            <person name="Tapia R."/>
            <person name="Kuske C.R."/>
            <person name="Schmutz J."/>
            <person name="Larimer F."/>
            <person name="Land M."/>
            <person name="Hauser L."/>
            <person name="Kyrpides N."/>
            <person name="Mikhailova N."/>
            <person name="Sung Y."/>
            <person name="Fletcher K.E."/>
            <person name="Ritalahti K.M."/>
            <person name="Loeffler F.E."/>
            <person name="Richardson P."/>
        </authorList>
    </citation>
    <scope>NUCLEOTIDE SEQUENCE [LARGE SCALE GENOMIC DNA]</scope>
    <source>
        <strain evidence="15">ATCC BAA-1151 / DSM 17278 / SZ</strain>
    </source>
</reference>
<dbReference type="CDD" id="cd05398">
    <property type="entry name" value="NT_ClassII-CCAase"/>
    <property type="match status" value="1"/>
</dbReference>
<evidence type="ECO:0000256" key="12">
    <source>
        <dbReference type="RuleBase" id="RU003953"/>
    </source>
</evidence>
<gene>
    <name evidence="14" type="ordered locus">Glov_0878</name>
</gene>
<dbReference type="InterPro" id="IPR002646">
    <property type="entry name" value="PolA_pol_head_dom"/>
</dbReference>
<dbReference type="SUPFAM" id="SSF64182">
    <property type="entry name" value="DHH phosphoesterases"/>
    <property type="match status" value="1"/>
</dbReference>
<dbReference type="Gene3D" id="3.30.460.10">
    <property type="entry name" value="Beta Polymerase, domain 2"/>
    <property type="match status" value="1"/>
</dbReference>
<dbReference type="AlphaFoldDB" id="B3E537"/>
<dbReference type="CDD" id="cd17772">
    <property type="entry name" value="CBS_pair_DHH_polyA_Pol_assoc"/>
    <property type="match status" value="1"/>
</dbReference>
<dbReference type="GO" id="GO:0008033">
    <property type="term" value="P:tRNA processing"/>
    <property type="evidence" value="ECO:0007669"/>
    <property type="project" value="UniProtKB-KW"/>
</dbReference>
<evidence type="ECO:0000256" key="9">
    <source>
        <dbReference type="ARBA" id="ARBA00022842"/>
    </source>
</evidence>
<keyword evidence="10 12" id="KW-0694">RNA-binding</keyword>
<evidence type="ECO:0000256" key="7">
    <source>
        <dbReference type="ARBA" id="ARBA00022723"/>
    </source>
</evidence>
<comment type="cofactor">
    <cofactor evidence="1">
        <name>Mg(2+)</name>
        <dbReference type="ChEBI" id="CHEBI:18420"/>
    </cofactor>
</comment>
<keyword evidence="6" id="KW-0548">Nucleotidyltransferase</keyword>
<evidence type="ECO:0000313" key="15">
    <source>
        <dbReference type="Proteomes" id="UP000002420"/>
    </source>
</evidence>
<evidence type="ECO:0000256" key="1">
    <source>
        <dbReference type="ARBA" id="ARBA00001946"/>
    </source>
</evidence>
<comment type="similarity">
    <text evidence="2 12">Belongs to the tRNA nucleotidyltransferase/poly(A) polymerase family.</text>
</comment>
<dbReference type="SUPFAM" id="SSF81891">
    <property type="entry name" value="Poly A polymerase C-terminal region-like"/>
    <property type="match status" value="1"/>
</dbReference>
<dbReference type="Gene3D" id="3.10.310.30">
    <property type="match status" value="1"/>
</dbReference>
<accession>B3E537</accession>
<name>B3E537_TRIL1</name>
<dbReference type="PANTHER" id="PTHR47788:SF1">
    <property type="entry name" value="A-ADDING TRNA NUCLEOTIDYLTRANSFERASE"/>
    <property type="match status" value="1"/>
</dbReference>
<sequence length="880" mass="97526">MDLVISHLNADFDCLGSLAAAARLYPGALLSFPGSQEKNLREFCARHPDLLPPLVRSKDIDLSRVTRLIVVDCQQGSRIGRFAELLERPGLTVHLYDHHPATADSISASGGVVRSVGATATIMTELLRERGMEPTPAEATLLLLGIHEDTGRLLFPTTTPEDYRAAAWLLERGARLHLADEILSPELTTPQVELLHDLLSTLKTSEVSGVRLSVAHASRPWYVGDIAGLAHMMRDMENLDLLVLVVAMADRVYLVARSRVPEVDVGELLRLFGGGGHASAASATVKGEALSVVLERLERNLLLIVHPRKTVGQIMSSPVRSLSSATTVRGARDLLVRYNYSAMPVLQGEQLLGIITRKVAEKTVYHGLGDRPVTEVMHTAVMRATPETPLATVMDHMVGGDRRFVPVFDGEKLVGVVTRTDLLRHLHGASQDGESLYDLERLSPEPKERELATLLRRRLPADSVQLLELLGKSGDALGVAVHAVGGFVRDLLLDVPNLDLDITVEGDGIFFAETFGEQHGCRVRPHQAFGTAVVVFPDGRKLDVASTRLEYYDSPGVLPTVERASLRHDLYRRDFTINTLALCLNTNRFGLLLDFFGVQKDLQEKAVRVLHNLSFVEDPTRAFRAIRFEQRLGFQLDPHTEGLLRSAVRAGLVERVGGKRLLGELIQILKEQEPVPAVKRMAQLGLLPCIHSELRFGPDSEQLFAELERVLAWYQLLYLDTPLEPWTVWFLALMDRLDSPRYLEACRRLMMPERLMERVFGHRHQALKRLQHLRQMLGHGQEISNSQLHAGLHGMPVELLLYGLARSGKEDLRRLVSHYLTRLADAKALVSGTELQALGAARGPAIRSLKEQLLAARLDGLIASKDEELALARQLIADQS</sequence>
<dbReference type="InterPro" id="IPR003156">
    <property type="entry name" value="DHHA1_dom"/>
</dbReference>
<dbReference type="PROSITE" id="PS51371">
    <property type="entry name" value="CBS"/>
    <property type="match status" value="2"/>
</dbReference>
<dbReference type="Pfam" id="PF01743">
    <property type="entry name" value="PolyA_pol"/>
    <property type="match status" value="1"/>
</dbReference>
<evidence type="ECO:0000256" key="5">
    <source>
        <dbReference type="ARBA" id="ARBA00022694"/>
    </source>
</evidence>
<keyword evidence="3" id="KW-0820">tRNA-binding</keyword>
<dbReference type="Pfam" id="PF00571">
    <property type="entry name" value="CBS"/>
    <property type="match status" value="2"/>
</dbReference>
<dbReference type="Pfam" id="PF02272">
    <property type="entry name" value="DHHA1"/>
    <property type="match status" value="1"/>
</dbReference>
<dbReference type="InterPro" id="IPR046342">
    <property type="entry name" value="CBS_dom_sf"/>
</dbReference>
<dbReference type="GO" id="GO:0046872">
    <property type="term" value="F:metal ion binding"/>
    <property type="evidence" value="ECO:0007669"/>
    <property type="project" value="UniProtKB-KW"/>
</dbReference>
<dbReference type="InterPro" id="IPR001667">
    <property type="entry name" value="DDH_dom"/>
</dbReference>
<evidence type="ECO:0000313" key="14">
    <source>
        <dbReference type="EMBL" id="ACD94602.1"/>
    </source>
</evidence>
<dbReference type="Pfam" id="PF12627">
    <property type="entry name" value="PolyA_pol_RNAbd"/>
    <property type="match status" value="1"/>
</dbReference>
<dbReference type="InterPro" id="IPR000644">
    <property type="entry name" value="CBS_dom"/>
</dbReference>
<proteinExistence type="inferred from homology"/>
<evidence type="ECO:0000256" key="4">
    <source>
        <dbReference type="ARBA" id="ARBA00022679"/>
    </source>
</evidence>
<evidence type="ECO:0000256" key="6">
    <source>
        <dbReference type="ARBA" id="ARBA00022695"/>
    </source>
</evidence>